<feature type="transmembrane region" description="Helical" evidence="1">
    <location>
        <begin position="170"/>
        <end position="192"/>
    </location>
</feature>
<evidence type="ECO:0000256" key="1">
    <source>
        <dbReference type="SAM" id="Phobius"/>
    </source>
</evidence>
<reference evidence="2" key="1">
    <citation type="journal article" date="2018" name="Genome Biol.">
        <title>SKESA: strategic k-mer extension for scrupulous assemblies.</title>
        <authorList>
            <person name="Souvorov A."/>
            <person name="Agarwala R."/>
            <person name="Lipman D.J."/>
        </authorList>
    </citation>
    <scope>NUCLEOTIDE SEQUENCE</scope>
    <source>
        <strain evidence="2">BCW_2640</strain>
    </source>
</reference>
<reference evidence="2" key="2">
    <citation type="submission" date="2018-07" db="EMBL/GenBank/DDBJ databases">
        <authorList>
            <consortium name="NCBI Pathogen Detection Project"/>
        </authorList>
    </citation>
    <scope>NUCLEOTIDE SEQUENCE</scope>
    <source>
        <strain evidence="2">BCW_2640</strain>
    </source>
</reference>
<gene>
    <name evidence="2" type="ORF">G3V02_000310</name>
</gene>
<keyword evidence="1" id="KW-1133">Transmembrane helix</keyword>
<proteinExistence type="predicted"/>
<dbReference type="AlphaFoldDB" id="A0A5I2X465"/>
<keyword evidence="1" id="KW-0812">Transmembrane</keyword>
<sequence>MNSEIKSRYLLPGFIWLSDIGSNNSGQKKIYKELKRNFSYVENKLTKQGGYYWGRFSTGNALALYVSRYLGDGIYVSDDSSILNAFSENSGVLTTASDVIYLLIIVEGKILPGTDSVLRREMVDMLLKQISDSDSEYSDLNVRMLTTENIHELNKKYITDSASENTRSKIVPALALIFFLIVCGAGFAWFILMA</sequence>
<protein>
    <submittedName>
        <fullName evidence="2">Uncharacterized protein</fullName>
    </submittedName>
</protein>
<dbReference type="EMBL" id="DAARBX010000001">
    <property type="protein sequence ID" value="HAE1791675.1"/>
    <property type="molecule type" value="Genomic_DNA"/>
</dbReference>
<comment type="caution">
    <text evidence="2">The sequence shown here is derived from an EMBL/GenBank/DDBJ whole genome shotgun (WGS) entry which is preliminary data.</text>
</comment>
<accession>A0A5I2X465</accession>
<evidence type="ECO:0000313" key="2">
    <source>
        <dbReference type="EMBL" id="HAE1791675.1"/>
    </source>
</evidence>
<organism evidence="2">
    <name type="scientific">Salmonella enterica subsp. enterica serovar Ank</name>
    <dbReference type="NCBI Taxonomy" id="1173578"/>
    <lineage>
        <taxon>Bacteria</taxon>
        <taxon>Pseudomonadati</taxon>
        <taxon>Pseudomonadota</taxon>
        <taxon>Gammaproteobacteria</taxon>
        <taxon>Enterobacterales</taxon>
        <taxon>Enterobacteriaceae</taxon>
        <taxon>Salmonella</taxon>
    </lineage>
</organism>
<keyword evidence="1" id="KW-0472">Membrane</keyword>
<name>A0A5I2X465_SALET</name>